<dbReference type="STRING" id="157072.A0A024U8F7"/>
<dbReference type="InterPro" id="IPR011604">
    <property type="entry name" value="PDDEXK-like_dom_sf"/>
</dbReference>
<accession>A0A024U8F7</accession>
<dbReference type="eggNOG" id="ENOG502RRKU">
    <property type="taxonomic scope" value="Eukaryota"/>
</dbReference>
<dbReference type="EMBL" id="KI913961">
    <property type="protein sequence ID" value="ETW02554.1"/>
    <property type="molecule type" value="Genomic_DNA"/>
</dbReference>
<gene>
    <name evidence="1" type="ORF">H310_06036</name>
</gene>
<reference evidence="1" key="1">
    <citation type="submission" date="2013-12" db="EMBL/GenBank/DDBJ databases">
        <title>The Genome Sequence of Aphanomyces invadans NJM9701.</title>
        <authorList>
            <consortium name="The Broad Institute Genomics Platform"/>
            <person name="Russ C."/>
            <person name="Tyler B."/>
            <person name="van West P."/>
            <person name="Dieguez-Uribeondo J."/>
            <person name="Young S.K."/>
            <person name="Zeng Q."/>
            <person name="Gargeya S."/>
            <person name="Fitzgerald M."/>
            <person name="Abouelleil A."/>
            <person name="Alvarado L."/>
            <person name="Chapman S.B."/>
            <person name="Gainer-Dewar J."/>
            <person name="Goldberg J."/>
            <person name="Griggs A."/>
            <person name="Gujja S."/>
            <person name="Hansen M."/>
            <person name="Howarth C."/>
            <person name="Imamovic A."/>
            <person name="Ireland A."/>
            <person name="Larimer J."/>
            <person name="McCowan C."/>
            <person name="Murphy C."/>
            <person name="Pearson M."/>
            <person name="Poon T.W."/>
            <person name="Priest M."/>
            <person name="Roberts A."/>
            <person name="Saif S."/>
            <person name="Shea T."/>
            <person name="Sykes S."/>
            <person name="Wortman J."/>
            <person name="Nusbaum C."/>
            <person name="Birren B."/>
        </authorList>
    </citation>
    <scope>NUCLEOTIDE SEQUENCE [LARGE SCALE GENOMIC DNA]</scope>
    <source>
        <strain evidence="1">NJM9701</strain>
    </source>
</reference>
<dbReference type="AlphaFoldDB" id="A0A024U8F7"/>
<dbReference type="GeneID" id="20083086"/>
<organism evidence="1">
    <name type="scientific">Aphanomyces invadans</name>
    <dbReference type="NCBI Taxonomy" id="157072"/>
    <lineage>
        <taxon>Eukaryota</taxon>
        <taxon>Sar</taxon>
        <taxon>Stramenopiles</taxon>
        <taxon>Oomycota</taxon>
        <taxon>Saprolegniomycetes</taxon>
        <taxon>Saprolegniales</taxon>
        <taxon>Verrucalvaceae</taxon>
        <taxon>Aphanomyces</taxon>
    </lineage>
</organism>
<name>A0A024U8F7_9STRA</name>
<protein>
    <recommendedName>
        <fullName evidence="2">PD-(D/E)XK endonuclease-like domain-containing protein</fullName>
    </recommendedName>
</protein>
<evidence type="ECO:0000313" key="1">
    <source>
        <dbReference type="EMBL" id="ETW02554.1"/>
    </source>
</evidence>
<dbReference type="Gene3D" id="3.90.320.10">
    <property type="match status" value="1"/>
</dbReference>
<evidence type="ECO:0008006" key="2">
    <source>
        <dbReference type="Google" id="ProtNLM"/>
    </source>
</evidence>
<dbReference type="OrthoDB" id="2124056at2759"/>
<sequence length="332" mass="38270">MHRRAIRRGRDFRPMGVHTMLRDVMAFSTRSNPLKFKSNYEKQIMLFASEVSVICGANPYREISDVFLGVWKRTDKTYVKGLEDELAPMMPETVEEKMDRVIQDEPQVQAILDAPSLSVADVQEKKKAVQAHVNALPHLTPEDKVDVVQALHSTLQTTFGAAQEIHAIEHYETETQSSVQQRNAKFWSKQVGRVQSADKRYRNVLVGGRIDGVSGEKVIEVKNRMRDFKTPLPHYDIVQLQTYLYLLDSTHGELVEHIKAKTKDKSKTTTVDWDPELWNTSVLPYLARFSHSLDRFMDGPQDLHHKFLTYDTKKRKDVIRDLWMDSPADFDG</sequence>
<dbReference type="VEuPathDB" id="FungiDB:H310_06036"/>
<proteinExistence type="predicted"/>
<dbReference type="RefSeq" id="XP_008869159.1">
    <property type="nucleotide sequence ID" value="XM_008870937.1"/>
</dbReference>